<dbReference type="InterPro" id="IPR002825">
    <property type="entry name" value="Pept_S49_ser-pept_pro"/>
</dbReference>
<name>A0ABQ1HJ66_9GAMM</name>
<keyword evidence="2" id="KW-1185">Reference proteome</keyword>
<dbReference type="Gene3D" id="3.90.226.10">
    <property type="entry name" value="2-enoyl-CoA Hydratase, Chain A, domain 1"/>
    <property type="match status" value="1"/>
</dbReference>
<dbReference type="PANTHER" id="PTHR35984">
    <property type="entry name" value="PERIPLASMIC SERINE PROTEASE"/>
    <property type="match status" value="1"/>
</dbReference>
<dbReference type="RefSeq" id="WP_188663342.1">
    <property type="nucleotide sequence ID" value="NZ_BMKC01000002.1"/>
</dbReference>
<organism evidence="1 2">
    <name type="scientific">Arenimonas soli</name>
    <dbReference type="NCBI Taxonomy" id="2269504"/>
    <lineage>
        <taxon>Bacteria</taxon>
        <taxon>Pseudomonadati</taxon>
        <taxon>Pseudomonadota</taxon>
        <taxon>Gammaproteobacteria</taxon>
        <taxon>Lysobacterales</taxon>
        <taxon>Lysobacteraceae</taxon>
        <taxon>Arenimonas</taxon>
    </lineage>
</organism>
<protein>
    <recommendedName>
        <fullName evidence="3">Serine dehydrogenasease</fullName>
    </recommendedName>
</protein>
<gene>
    <name evidence="1" type="ORF">GCM10011521_17800</name>
</gene>
<dbReference type="Proteomes" id="UP000623419">
    <property type="component" value="Unassembled WGS sequence"/>
</dbReference>
<reference evidence="2" key="1">
    <citation type="journal article" date="2019" name="Int. J. Syst. Evol. Microbiol.">
        <title>The Global Catalogue of Microorganisms (GCM) 10K type strain sequencing project: providing services to taxonomists for standard genome sequencing and annotation.</title>
        <authorList>
            <consortium name="The Broad Institute Genomics Platform"/>
            <consortium name="The Broad Institute Genome Sequencing Center for Infectious Disease"/>
            <person name="Wu L."/>
            <person name="Ma J."/>
        </authorList>
    </citation>
    <scope>NUCLEOTIDE SEQUENCE [LARGE SCALE GENOMIC DNA]</scope>
    <source>
        <strain evidence="2">CGMCC 1.15905</strain>
    </source>
</reference>
<evidence type="ECO:0000313" key="2">
    <source>
        <dbReference type="Proteomes" id="UP000623419"/>
    </source>
</evidence>
<comment type="caution">
    <text evidence="1">The sequence shown here is derived from an EMBL/GenBank/DDBJ whole genome shotgun (WGS) entry which is preliminary data.</text>
</comment>
<dbReference type="InterPro" id="IPR029045">
    <property type="entry name" value="ClpP/crotonase-like_dom_sf"/>
</dbReference>
<dbReference type="PANTHER" id="PTHR35984:SF1">
    <property type="entry name" value="PERIPLASMIC SERINE PROTEASE"/>
    <property type="match status" value="1"/>
</dbReference>
<dbReference type="SUPFAM" id="SSF52096">
    <property type="entry name" value="ClpP/crotonase"/>
    <property type="match status" value="1"/>
</dbReference>
<dbReference type="EMBL" id="BMKC01000002">
    <property type="protein sequence ID" value="GGA79997.1"/>
    <property type="molecule type" value="Genomic_DNA"/>
</dbReference>
<dbReference type="Pfam" id="PF01972">
    <property type="entry name" value="SDH_protease"/>
    <property type="match status" value="1"/>
</dbReference>
<evidence type="ECO:0008006" key="3">
    <source>
        <dbReference type="Google" id="ProtNLM"/>
    </source>
</evidence>
<proteinExistence type="predicted"/>
<accession>A0ABQ1HJ66</accession>
<sequence>MQAPRVDEVIDSVLGQFNDALAKRLGGEAIFLCCPMMPPWDDALRVAIEKIASNGGAQKKLIVVLETSGGYIESVERMVRVMRTHYEEVDFIVPNYAYSAGTILALSGDDILMDYHSVLGPIDPQFPMPGGDFVPGMGYLAKYKELMKVINSADDASKVRAEISFLVEKFDPAKLFNIEQAIEHSKTLLKDWLPRYKFKNWTHRESSGDAVTGADKQKRANDIAEALGNAEKWHSHGRGITCDDLTSENIKLKINNYGSNTDLKRDIRNYHGMLGDYMGKRSWTSAVHTRLGFGGMS</sequence>
<evidence type="ECO:0000313" key="1">
    <source>
        <dbReference type="EMBL" id="GGA79997.1"/>
    </source>
</evidence>